<gene>
    <name evidence="1" type="ORF">NMK_0326</name>
</gene>
<dbReference type="Proteomes" id="UP000245081">
    <property type="component" value="Unassembled WGS sequence"/>
</dbReference>
<protein>
    <recommendedName>
        <fullName evidence="3">Oxidoreductase</fullName>
    </recommendedName>
</protein>
<accession>A0A2R5F2H0</accession>
<sequence length="220" mass="24642">MSNLIKNNAIVADEWTLVKLPAPAEETVRKQAGKVVIFKVTGEPAATPEQIEGTVIPENGKAIIPLTVWLARKEQLSARFAKGEIGVWVDSFELLEDLTDSVDDINRLPLIAINFPRFVDGRGFSMAALLRTRYGYKNELRSIGDVLRDQLYFMKRCGFDAYSIRADKSAEDALASLRDFSEPYQGAVDNPLPVWRRHARTSHHAASAGRVFSRHEDEVD</sequence>
<organism evidence="1 2">
    <name type="scientific">Novimethylophilus kurashikiensis</name>
    <dbReference type="NCBI Taxonomy" id="1825523"/>
    <lineage>
        <taxon>Bacteria</taxon>
        <taxon>Pseudomonadati</taxon>
        <taxon>Pseudomonadota</taxon>
        <taxon>Betaproteobacteria</taxon>
        <taxon>Nitrosomonadales</taxon>
        <taxon>Methylophilaceae</taxon>
        <taxon>Novimethylophilus</taxon>
    </lineage>
</organism>
<keyword evidence="2" id="KW-1185">Reference proteome</keyword>
<evidence type="ECO:0000313" key="1">
    <source>
        <dbReference type="EMBL" id="GBG12792.1"/>
    </source>
</evidence>
<proteinExistence type="predicted"/>
<dbReference type="InterPro" id="IPR008318">
    <property type="entry name" value="UCP030820"/>
</dbReference>
<comment type="caution">
    <text evidence="1">The sequence shown here is derived from an EMBL/GenBank/DDBJ whole genome shotgun (WGS) entry which is preliminary data.</text>
</comment>
<reference evidence="1 2" key="1">
    <citation type="journal article" date="2018" name="Environ. Microbiol.">
        <title>Isolation and genomic characterization of Novimethylophilus kurashikiensis gen. nov. sp. nov., a new lanthanide-dependent methylotrophic species of Methylophilaceae.</title>
        <authorList>
            <person name="Lv H."/>
            <person name="Sahin N."/>
            <person name="Tani A."/>
        </authorList>
    </citation>
    <scope>NUCLEOTIDE SEQUENCE [LARGE SCALE GENOMIC DNA]</scope>
    <source>
        <strain evidence="1 2">La2-4</strain>
    </source>
</reference>
<dbReference type="RefSeq" id="WP_109014022.1">
    <property type="nucleotide sequence ID" value="NZ_BDOQ01000002.1"/>
</dbReference>
<dbReference type="EMBL" id="BDOQ01000002">
    <property type="protein sequence ID" value="GBG12792.1"/>
    <property type="molecule type" value="Genomic_DNA"/>
</dbReference>
<dbReference type="Pfam" id="PF06073">
    <property type="entry name" value="DUF934"/>
    <property type="match status" value="1"/>
</dbReference>
<evidence type="ECO:0000313" key="2">
    <source>
        <dbReference type="Proteomes" id="UP000245081"/>
    </source>
</evidence>
<dbReference type="AlphaFoldDB" id="A0A2R5F2H0"/>
<name>A0A2R5F2H0_9PROT</name>
<dbReference type="OrthoDB" id="9800421at2"/>
<evidence type="ECO:0008006" key="3">
    <source>
        <dbReference type="Google" id="ProtNLM"/>
    </source>
</evidence>